<dbReference type="Proteomes" id="UP000504615">
    <property type="component" value="Unplaced"/>
</dbReference>
<feature type="domain" description="C2H2-type" evidence="8">
    <location>
        <begin position="1084"/>
        <end position="1111"/>
    </location>
</feature>
<dbReference type="PROSITE" id="PS00028">
    <property type="entry name" value="ZINC_FINGER_C2H2_1"/>
    <property type="match status" value="4"/>
</dbReference>
<feature type="domain" description="PHD-type" evidence="7">
    <location>
        <begin position="1858"/>
        <end position="1909"/>
    </location>
</feature>
<dbReference type="Gene3D" id="3.30.160.60">
    <property type="entry name" value="Classic Zinc Finger"/>
    <property type="match status" value="2"/>
</dbReference>
<dbReference type="InterPro" id="IPR001965">
    <property type="entry name" value="Znf_PHD"/>
</dbReference>
<feature type="compositionally biased region" description="Low complexity" evidence="6">
    <location>
        <begin position="1481"/>
        <end position="1492"/>
    </location>
</feature>
<evidence type="ECO:0000256" key="3">
    <source>
        <dbReference type="ARBA" id="ARBA00022771"/>
    </source>
</evidence>
<dbReference type="InterPro" id="IPR019787">
    <property type="entry name" value="Znf_PHD-finger"/>
</dbReference>
<keyword evidence="1" id="KW-0479">Metal-binding</keyword>
<evidence type="ECO:0000256" key="5">
    <source>
        <dbReference type="PROSITE-ProRule" id="PRU00042"/>
    </source>
</evidence>
<reference evidence="10" key="1">
    <citation type="submission" date="2025-08" db="UniProtKB">
        <authorList>
            <consortium name="RefSeq"/>
        </authorList>
    </citation>
    <scope>IDENTIFICATION</scope>
</reference>
<dbReference type="InterPro" id="IPR019786">
    <property type="entry name" value="Zinc_finger_PHD-type_CS"/>
</dbReference>
<dbReference type="CTD" id="36986"/>
<feature type="compositionally biased region" description="Basic and acidic residues" evidence="6">
    <location>
        <begin position="1447"/>
        <end position="1475"/>
    </location>
</feature>
<protein>
    <submittedName>
        <fullName evidence="10">Uncharacterized protein LOC105424170</fullName>
    </submittedName>
</protein>
<dbReference type="KEGG" id="pbar:105424170"/>
<dbReference type="RefSeq" id="XP_011632564.1">
    <property type="nucleotide sequence ID" value="XM_011634262.2"/>
</dbReference>
<keyword evidence="9" id="KW-1185">Reference proteome</keyword>
<feature type="compositionally biased region" description="Basic and acidic residues" evidence="6">
    <location>
        <begin position="599"/>
        <end position="618"/>
    </location>
</feature>
<feature type="region of interest" description="Disordered" evidence="6">
    <location>
        <begin position="1793"/>
        <end position="1851"/>
    </location>
</feature>
<feature type="domain" description="C2H2-type" evidence="8">
    <location>
        <begin position="1112"/>
        <end position="1139"/>
    </location>
</feature>
<dbReference type="OrthoDB" id="5411773at2759"/>
<feature type="region of interest" description="Disordered" evidence="6">
    <location>
        <begin position="1200"/>
        <end position="1253"/>
    </location>
</feature>
<dbReference type="PROSITE" id="PS50016">
    <property type="entry name" value="ZF_PHD_2"/>
    <property type="match status" value="1"/>
</dbReference>
<evidence type="ECO:0000313" key="10">
    <source>
        <dbReference type="RefSeq" id="XP_011632564.1"/>
    </source>
</evidence>
<feature type="compositionally biased region" description="Polar residues" evidence="6">
    <location>
        <begin position="664"/>
        <end position="683"/>
    </location>
</feature>
<dbReference type="InterPro" id="IPR013087">
    <property type="entry name" value="Znf_C2H2_type"/>
</dbReference>
<feature type="compositionally biased region" description="Low complexity" evidence="6">
    <location>
        <begin position="1390"/>
        <end position="1439"/>
    </location>
</feature>
<feature type="compositionally biased region" description="Acidic residues" evidence="6">
    <location>
        <begin position="721"/>
        <end position="739"/>
    </location>
</feature>
<dbReference type="CDD" id="cd15505">
    <property type="entry name" value="PHD_ING"/>
    <property type="match status" value="1"/>
</dbReference>
<dbReference type="GO" id="GO:0008270">
    <property type="term" value="F:zinc ion binding"/>
    <property type="evidence" value="ECO:0007669"/>
    <property type="project" value="UniProtKB-KW"/>
</dbReference>
<dbReference type="PROSITE" id="PS01359">
    <property type="entry name" value="ZF_PHD_1"/>
    <property type="match status" value="1"/>
</dbReference>
<dbReference type="Gene3D" id="3.30.40.10">
    <property type="entry name" value="Zinc/RING finger domain, C3HC4 (zinc finger)"/>
    <property type="match status" value="1"/>
</dbReference>
<dbReference type="SUPFAM" id="SSF57903">
    <property type="entry name" value="FYVE/PHD zinc finger"/>
    <property type="match status" value="1"/>
</dbReference>
<feature type="compositionally biased region" description="Acidic residues" evidence="6">
    <location>
        <begin position="1503"/>
        <end position="1515"/>
    </location>
</feature>
<dbReference type="PANTHER" id="PTHR24379:SF121">
    <property type="entry name" value="C2H2-TYPE DOMAIN-CONTAINING PROTEIN"/>
    <property type="match status" value="1"/>
</dbReference>
<evidence type="ECO:0000259" key="8">
    <source>
        <dbReference type="PROSITE" id="PS50157"/>
    </source>
</evidence>
<evidence type="ECO:0000256" key="6">
    <source>
        <dbReference type="SAM" id="MobiDB-lite"/>
    </source>
</evidence>
<feature type="region of interest" description="Disordered" evidence="6">
    <location>
        <begin position="1584"/>
        <end position="1620"/>
    </location>
</feature>
<keyword evidence="4" id="KW-0862">Zinc</keyword>
<dbReference type="InterPro" id="IPR011011">
    <property type="entry name" value="Znf_FYVE_PHD"/>
</dbReference>
<evidence type="ECO:0000256" key="2">
    <source>
        <dbReference type="ARBA" id="ARBA00022737"/>
    </source>
</evidence>
<feature type="region of interest" description="Disordered" evidence="6">
    <location>
        <begin position="1691"/>
        <end position="1778"/>
    </location>
</feature>
<feature type="compositionally biased region" description="Polar residues" evidence="6">
    <location>
        <begin position="578"/>
        <end position="596"/>
    </location>
</feature>
<dbReference type="PROSITE" id="PS50157">
    <property type="entry name" value="ZINC_FINGER_C2H2_2"/>
    <property type="match status" value="2"/>
</dbReference>
<feature type="region of interest" description="Disordered" evidence="6">
    <location>
        <begin position="1333"/>
        <end position="1515"/>
    </location>
</feature>
<feature type="compositionally biased region" description="Low complexity" evidence="6">
    <location>
        <begin position="1584"/>
        <end position="1593"/>
    </location>
</feature>
<feature type="compositionally biased region" description="Low complexity" evidence="6">
    <location>
        <begin position="1816"/>
        <end position="1827"/>
    </location>
</feature>
<feature type="region of interest" description="Disordered" evidence="6">
    <location>
        <begin position="703"/>
        <end position="764"/>
    </location>
</feature>
<dbReference type="SUPFAM" id="SSF57667">
    <property type="entry name" value="beta-beta-alpha zinc fingers"/>
    <property type="match status" value="1"/>
</dbReference>
<feature type="compositionally biased region" description="Basic and acidic residues" evidence="6">
    <location>
        <begin position="1215"/>
        <end position="1242"/>
    </location>
</feature>
<dbReference type="SMART" id="SM00355">
    <property type="entry name" value="ZnF_C2H2"/>
    <property type="match status" value="9"/>
</dbReference>
<feature type="compositionally biased region" description="Basic residues" evidence="6">
    <location>
        <begin position="1594"/>
        <end position="1606"/>
    </location>
</feature>
<organism evidence="9 10">
    <name type="scientific">Pogonomyrmex barbatus</name>
    <name type="common">red harvester ant</name>
    <dbReference type="NCBI Taxonomy" id="144034"/>
    <lineage>
        <taxon>Eukaryota</taxon>
        <taxon>Metazoa</taxon>
        <taxon>Ecdysozoa</taxon>
        <taxon>Arthropoda</taxon>
        <taxon>Hexapoda</taxon>
        <taxon>Insecta</taxon>
        <taxon>Pterygota</taxon>
        <taxon>Neoptera</taxon>
        <taxon>Endopterygota</taxon>
        <taxon>Hymenoptera</taxon>
        <taxon>Apocrita</taxon>
        <taxon>Aculeata</taxon>
        <taxon>Formicoidea</taxon>
        <taxon>Formicidae</taxon>
        <taxon>Myrmicinae</taxon>
        <taxon>Pogonomyrmex</taxon>
    </lineage>
</organism>
<feature type="compositionally biased region" description="Basic and acidic residues" evidence="6">
    <location>
        <begin position="1333"/>
        <end position="1356"/>
    </location>
</feature>
<sequence length="1920" mass="214192">MEDEDGESKVIDMWNRYVEEHRLNDSTLSNALKHSIDNLYTDVIEDKKQLICYNSIVAKDSPGKNITAGPKFIFKGFKKRILAEAREVPITAPKNVQELRRPTHPNVRIVKNKEVERKRKRKITEYAQYLGLQPSTKYKCSKCHMWFSSGPNSKQNSCACNPSMTPMPSTSDSSASVPHASIFKISRKVYLCSACDTYFENWNLFLHMRDIHKRHICLFCLGMFGQAERLSHHLMKKHNVPEIAFSSTEDFYNIFKGSCYLICCSCEKLFSETDDFSNHFCSPVLEQDTTVTDASTCTICRQTGTHASTCTVTLPSDTNKELCGTTMPLTIANATCTDNASPAAVPPSEIPTNLGGKGLPRKSIKYNRRKRGEKDTVQNFRQQKSVLARKLGANTQCNENQLDCDLDVQREVANNLPRDTVTETIMEVSRYTGGNIFDENDENDEQAMNKDIGNNREKGSGAKSSVQNCQLDFSEPYDSVTETIMEVSRYIGEEDKRETEETMSTPNSCTSKDALTHAVEKTNTEDEGTCDKSNIDPSCLASPRASSPVQLDTEETITTETNVNLTCETETKSRSRSYDSPQDARSCSPLNRSLFSPQHELHMSDSQSKEKEPFEDIDKKIEKPVTTNPIESQPSVSFNAVASSDRSLVIKICNRNSQFSVATTTVTNRESEENNNAEGSTSKVRMPNGSEMEKDIIGYDQANELDDSDSDSDKLAVIDSNPEEDEEVEDAEEGEEADETENKCDDAGDNNQRNQKENDEIGTATYTDGLFSVTETMPIGNNEKCEGNAIGDVPNEQARSHTIDDGGIVLAGEDIPCIDLNVEGTLDSMELEELLKRCIEVTSPICVYCNHARYIAVNGRQLALHMLAEHKFQPQHPAIIIHAEQFIARVKRSLDELESRYFNLDTYNSTDGTYNVPNVLIYECFHCRFHSTVHKELYLHNRKMHQKTILICIMCKSTFYSYSELVCHLCPGVYSSNATLRYRCCLCSVANLPSAFRLMVHVRKRHHACDVCLESTGNQQRLSNHVWKHKLHHLCYRCGIAYRNKPDITKHLFWKHGTESVLCRKCLQKKWPHIYHFCIPPTAFVCEECGSSFGRAVALKVHKRLHSGDLPYDCNECEQRFISRKLLAKHQTTHREPEAEEVYVNVTDVINIPLIDKDEKSDKDISMVTTNGGDPITTVETTSKNVKEAVKKVVDVYDLPPLNLSSESDTDSEEEKPTSIEKPPEKENVDEDATKKDEEGPTEKPVVTADDDDDDVAALNNDIVEVERNEEEKKQEARIMDGIWDNFKTYAASLDVEESAKNVALKESVPETDAAYLRSIVFSDHDYCVVYSSEKEKDEDQPISKEDDVKTQEIKAGRSPSPGTPNRNAGGDSDVNKRKAKTPKKKKRSGSTSSTSDSSSDTDSSSCSCGTNCSCSSSSSGSSSSSSSSSDSDSSASESSPRKQSGGRKDRNKKEREATRENKSESVEPESKPEITIENGPVVPEVVTSEPSPAKPLLRESDLETDETETDEDFYDEHPQQFANKLMEEKRNQLAIITPVSTPTSTPTSTLIPAMEQPTMPLNNGILIAEPTLSESIAMIIENQQPQRQQQQQQKRKTKTKKRRKGERNGKRNSATTATVESIKLNIPKAFYQKNSGFAASSQAMHPGSRSSTPNLLSVATCNDFHSAASIAVDMQQSQQMSSAAAVVGMPNQSIGGNGGTETENKRVSKRKRMPKRFYGDSSDDEPQEKQSFGRWRKIEKNTTTATTTTTIPGFVPPPPTSMMTSPNPKPITSRLSFGGKSIQTYSNRSAQMEQIANQQQPVVPEVLPPPASATESEGPAESSSDSSESEAENTTSQLKIEPPTPIVGASTTERPGKIYCYCRCPYDEVSEMIACDGEDCRIEWFHFECVGIMVPPKGKWYCPDCRKKHGIVQNDEYCD</sequence>
<feature type="compositionally biased region" description="Low complexity" evidence="6">
    <location>
        <begin position="1743"/>
        <end position="1754"/>
    </location>
</feature>
<keyword evidence="3 5" id="KW-0863">Zinc-finger</keyword>
<dbReference type="InterPro" id="IPR013083">
    <property type="entry name" value="Znf_RING/FYVE/PHD"/>
</dbReference>
<keyword evidence="2" id="KW-0677">Repeat</keyword>
<name>A0A6I9VZ79_9HYME</name>
<feature type="region of interest" description="Disordered" evidence="6">
    <location>
        <begin position="566"/>
        <end position="618"/>
    </location>
</feature>
<accession>A0A6I9VZ79</accession>
<proteinExistence type="predicted"/>
<evidence type="ECO:0000313" key="9">
    <source>
        <dbReference type="Proteomes" id="UP000504615"/>
    </source>
</evidence>
<dbReference type="SMART" id="SM00249">
    <property type="entry name" value="PHD"/>
    <property type="match status" value="1"/>
</dbReference>
<feature type="compositionally biased region" description="Basic residues" evidence="6">
    <location>
        <begin position="1378"/>
        <end position="1389"/>
    </location>
</feature>
<evidence type="ECO:0000256" key="1">
    <source>
        <dbReference type="ARBA" id="ARBA00022723"/>
    </source>
</evidence>
<evidence type="ECO:0000259" key="7">
    <source>
        <dbReference type="PROSITE" id="PS50016"/>
    </source>
</evidence>
<dbReference type="InterPro" id="IPR036236">
    <property type="entry name" value="Znf_C2H2_sf"/>
</dbReference>
<dbReference type="GeneID" id="105424170"/>
<gene>
    <name evidence="10" type="primary">LOC105424170</name>
</gene>
<feature type="region of interest" description="Disordered" evidence="6">
    <location>
        <begin position="664"/>
        <end position="691"/>
    </location>
</feature>
<dbReference type="PANTHER" id="PTHR24379">
    <property type="entry name" value="KRAB AND ZINC FINGER DOMAIN-CONTAINING"/>
    <property type="match status" value="1"/>
</dbReference>
<evidence type="ECO:0000256" key="4">
    <source>
        <dbReference type="ARBA" id="ARBA00022833"/>
    </source>
</evidence>